<dbReference type="EC" id="3.5.2.14" evidence="5"/>
<dbReference type="EMBL" id="JAGGLB010000010">
    <property type="protein sequence ID" value="MBP1991817.1"/>
    <property type="molecule type" value="Genomic_DNA"/>
</dbReference>
<dbReference type="RefSeq" id="WP_209972542.1">
    <property type="nucleotide sequence ID" value="NZ_JAGGLB010000010.1"/>
</dbReference>
<feature type="region of interest" description="Disordered" evidence="1">
    <location>
        <begin position="618"/>
        <end position="637"/>
    </location>
</feature>
<keyword evidence="6" id="KW-1185">Reference proteome</keyword>
<dbReference type="InterPro" id="IPR008040">
    <property type="entry name" value="Hydant_A_N"/>
</dbReference>
<protein>
    <submittedName>
        <fullName evidence="5">N-methylhydantoinase A</fullName>
        <ecNumber evidence="5">3.5.2.14</ecNumber>
    </submittedName>
</protein>
<evidence type="ECO:0000259" key="4">
    <source>
        <dbReference type="Pfam" id="PF19278"/>
    </source>
</evidence>
<dbReference type="PANTHER" id="PTHR11365:SF23">
    <property type="entry name" value="HYPOTHETICAL 5-OXOPROLINASE (EUROFUNG)-RELATED"/>
    <property type="match status" value="1"/>
</dbReference>
<evidence type="ECO:0000259" key="3">
    <source>
        <dbReference type="Pfam" id="PF05378"/>
    </source>
</evidence>
<accession>A0ABS4IW65</accession>
<keyword evidence="5" id="KW-0378">Hydrolase</keyword>
<evidence type="ECO:0000313" key="6">
    <source>
        <dbReference type="Proteomes" id="UP001519287"/>
    </source>
</evidence>
<dbReference type="InterPro" id="IPR045079">
    <property type="entry name" value="Oxoprolinase-like"/>
</dbReference>
<dbReference type="GO" id="GO:0047423">
    <property type="term" value="F:N-methylhydantoinase (ATP-hydrolyzing) activity"/>
    <property type="evidence" value="ECO:0007669"/>
    <property type="project" value="UniProtKB-EC"/>
</dbReference>
<evidence type="ECO:0000313" key="5">
    <source>
        <dbReference type="EMBL" id="MBP1991817.1"/>
    </source>
</evidence>
<gene>
    <name evidence="5" type="ORF">J2Z66_003424</name>
</gene>
<dbReference type="SUPFAM" id="SSF53067">
    <property type="entry name" value="Actin-like ATPase domain"/>
    <property type="match status" value="1"/>
</dbReference>
<dbReference type="InterPro" id="IPR049517">
    <property type="entry name" value="ACX-like_C"/>
</dbReference>
<evidence type="ECO:0000259" key="2">
    <source>
        <dbReference type="Pfam" id="PF01968"/>
    </source>
</evidence>
<dbReference type="PANTHER" id="PTHR11365">
    <property type="entry name" value="5-OXOPROLINASE RELATED"/>
    <property type="match status" value="1"/>
</dbReference>
<dbReference type="Pfam" id="PF19278">
    <property type="entry name" value="Hydant_A_C"/>
    <property type="match status" value="1"/>
</dbReference>
<dbReference type="Pfam" id="PF05378">
    <property type="entry name" value="Hydant_A_N"/>
    <property type="match status" value="1"/>
</dbReference>
<feature type="domain" description="Hydantoinase A/oxoprolinase" evidence="2">
    <location>
        <begin position="212"/>
        <end position="497"/>
    </location>
</feature>
<dbReference type="InterPro" id="IPR043129">
    <property type="entry name" value="ATPase_NBD"/>
</dbReference>
<name>A0ABS4IW65_9BACL</name>
<feature type="domain" description="Acetophenone carboxylase-like C-terminal" evidence="4">
    <location>
        <begin position="517"/>
        <end position="685"/>
    </location>
</feature>
<dbReference type="InterPro" id="IPR002821">
    <property type="entry name" value="Hydantoinase_A"/>
</dbReference>
<reference evidence="5 6" key="1">
    <citation type="submission" date="2021-03" db="EMBL/GenBank/DDBJ databases">
        <title>Genomic Encyclopedia of Type Strains, Phase IV (KMG-IV): sequencing the most valuable type-strain genomes for metagenomic binning, comparative biology and taxonomic classification.</title>
        <authorList>
            <person name="Goeker M."/>
        </authorList>
    </citation>
    <scope>NUCLEOTIDE SEQUENCE [LARGE SCALE GENOMIC DNA]</scope>
    <source>
        <strain evidence="5 6">DSM 26048</strain>
    </source>
</reference>
<organism evidence="5 6">
    <name type="scientific">Paenibacillus eucommiae</name>
    <dbReference type="NCBI Taxonomy" id="1355755"/>
    <lineage>
        <taxon>Bacteria</taxon>
        <taxon>Bacillati</taxon>
        <taxon>Bacillota</taxon>
        <taxon>Bacilli</taxon>
        <taxon>Bacillales</taxon>
        <taxon>Paenibacillaceae</taxon>
        <taxon>Paenibacillus</taxon>
    </lineage>
</organism>
<proteinExistence type="predicted"/>
<evidence type="ECO:0000256" key="1">
    <source>
        <dbReference type="SAM" id="MobiDB-lite"/>
    </source>
</evidence>
<dbReference type="Pfam" id="PF01968">
    <property type="entry name" value="Hydantoinase_A"/>
    <property type="match status" value="1"/>
</dbReference>
<comment type="caution">
    <text evidence="5">The sequence shown here is derived from an EMBL/GenBank/DDBJ whole genome shotgun (WGS) entry which is preliminary data.</text>
</comment>
<dbReference type="Proteomes" id="UP001519287">
    <property type="component" value="Unassembled WGS sequence"/>
</dbReference>
<sequence length="701" mass="76073">MEKAQQQARWLLGVDVGGTFTDLVATNEDGVLVAVKTPSTPDQSEGMINGIFKVADRIGIDPAVLLAQCPLIVHGTTVATNTLLEYRGATVGLLTTQGFRDEIEFRRGYKESVFSPRLEAPYQLVPRRLRHGIPERLDAAGAVIVPLDEAAVLNSVRELVAEGVQSIAVCFLFSFVNPAHELRVRELIKEEFPEISISLSCEVLPQIREFERVSTTIVNAYTGPSMQLYLDKLENRLREQGFAGELFVMQSGGGVQSVEQSGRFSAGCLLSGPAGGVTAAAFIGEKAGYPNMITVDMGGTSYDVAVIEQLQPTVTTENWISRYRVALPMLDIHTVGAGGGSIAWIDSGGALQVGPRSAGSNPGPACYGKGGTEPTITDVNVVLGYLNPDHFLGGEMKLDRGLAEQAVARHIAEPLGISTVDAAYAISQIINSNMSNAIHYVTTQRGFDPRQFALVAVGGAGAVHAGKQAEDLGINTVIVPSLAPVFCALGDVAANLKVTELRTRFQRVDQVDLDGVNADFDKMEASARTKLGKQDVARHYETRRYFDMRYVGEVHEVTIPVRSRTRKVTALNLEATLADFHTLHERLYAHKDASQQVEILNLRLDLIGVRDRLRFDEQPFDGEDPLEAQTGSRPVYFDGSPQDTPVYDGEQLMPGNLVVGPAIIEQWGTTIVVYPGHEALIDAYRNCVIEVKRETGKGWGA</sequence>
<feature type="domain" description="Hydantoinase/oxoprolinase N-terminal" evidence="3">
    <location>
        <begin position="12"/>
        <end position="191"/>
    </location>
</feature>